<feature type="domain" description="VWFA" evidence="1">
    <location>
        <begin position="70"/>
        <end position="282"/>
    </location>
</feature>
<dbReference type="SMART" id="SM00327">
    <property type="entry name" value="VWA"/>
    <property type="match status" value="1"/>
</dbReference>
<organism evidence="2 3">
    <name type="scientific">Dracunculus medinensis</name>
    <name type="common">Guinea worm</name>
    <dbReference type="NCBI Taxonomy" id="318479"/>
    <lineage>
        <taxon>Eukaryota</taxon>
        <taxon>Metazoa</taxon>
        <taxon>Ecdysozoa</taxon>
        <taxon>Nematoda</taxon>
        <taxon>Chromadorea</taxon>
        <taxon>Rhabditida</taxon>
        <taxon>Spirurina</taxon>
        <taxon>Dracunculoidea</taxon>
        <taxon>Dracunculidae</taxon>
        <taxon>Dracunculus</taxon>
    </lineage>
</organism>
<dbReference type="PANTHER" id="PTHR10857:SF111">
    <property type="entry name" value="VWFA DOMAIN-CONTAINING PROTEIN"/>
    <property type="match status" value="1"/>
</dbReference>
<dbReference type="GO" id="GO:0005544">
    <property type="term" value="F:calcium-dependent phospholipid binding"/>
    <property type="evidence" value="ECO:0007669"/>
    <property type="project" value="InterPro"/>
</dbReference>
<evidence type="ECO:0000259" key="1">
    <source>
        <dbReference type="PROSITE" id="PS50234"/>
    </source>
</evidence>
<dbReference type="GO" id="GO:0005886">
    <property type="term" value="C:plasma membrane"/>
    <property type="evidence" value="ECO:0007669"/>
    <property type="project" value="TreeGrafter"/>
</dbReference>
<dbReference type="PROSITE" id="PS50234">
    <property type="entry name" value="VWFA"/>
    <property type="match status" value="1"/>
</dbReference>
<reference evidence="2 3" key="1">
    <citation type="submission" date="2018-11" db="EMBL/GenBank/DDBJ databases">
        <authorList>
            <consortium name="Pathogen Informatics"/>
        </authorList>
    </citation>
    <scope>NUCLEOTIDE SEQUENCE [LARGE SCALE GENOMIC DNA]</scope>
</reference>
<dbReference type="Pfam" id="PF07002">
    <property type="entry name" value="Copine"/>
    <property type="match status" value="1"/>
</dbReference>
<dbReference type="STRING" id="318479.A0A3P7SS68"/>
<dbReference type="GO" id="GO:0071277">
    <property type="term" value="P:cellular response to calcium ion"/>
    <property type="evidence" value="ECO:0007669"/>
    <property type="project" value="TreeGrafter"/>
</dbReference>
<accession>A0A3P7SS68</accession>
<protein>
    <recommendedName>
        <fullName evidence="1">VWFA domain-containing protein</fullName>
    </recommendedName>
</protein>
<dbReference type="PANTHER" id="PTHR10857">
    <property type="entry name" value="COPINE"/>
    <property type="match status" value="1"/>
</dbReference>
<dbReference type="Proteomes" id="UP000274756">
    <property type="component" value="Unassembled WGS sequence"/>
</dbReference>
<sequence>MFFLIFRDLLIGNAVTTLDQLFRGVGALNSYKLSQSDRRKKDHSSVELIDLQRIPSLSFIDFITAGTQIHFSVAVDFTASNGNPLHPSSLHYIHPHKYNPYMKALCAISNVIGKYNKQDRIAAFGFGAQTPPKYELSHFFYMNGDSKDAHVDGVDGLLSAYRSCLLTVRPYAPTDYSEVIYHVYKFGAAVQRQRASNYYFILLIVTDGYVTDQKKTIDAVVKCSYLPISIIMVGVGKRDYLSMQQLLSPLLKSSDGLPLKREIITFVPFTEDLSDKDLVAKLLLNIPRQFLSWASLSEKIVAFSE</sequence>
<dbReference type="InterPro" id="IPR036465">
    <property type="entry name" value="vWFA_dom_sf"/>
</dbReference>
<dbReference type="InterPro" id="IPR010734">
    <property type="entry name" value="Copine_C"/>
</dbReference>
<dbReference type="SUPFAM" id="SSF53300">
    <property type="entry name" value="vWA-like"/>
    <property type="match status" value="1"/>
</dbReference>
<proteinExistence type="predicted"/>
<gene>
    <name evidence="2" type="ORF">DME_LOCUS7769</name>
</gene>
<evidence type="ECO:0000313" key="2">
    <source>
        <dbReference type="EMBL" id="VDN57796.1"/>
    </source>
</evidence>
<keyword evidence="3" id="KW-1185">Reference proteome</keyword>
<dbReference type="EMBL" id="UYYG01001163">
    <property type="protein sequence ID" value="VDN57796.1"/>
    <property type="molecule type" value="Genomic_DNA"/>
</dbReference>
<dbReference type="Gene3D" id="3.40.50.410">
    <property type="entry name" value="von Willebrand factor, type A domain"/>
    <property type="match status" value="1"/>
</dbReference>
<dbReference type="AlphaFoldDB" id="A0A3P7SS68"/>
<dbReference type="OrthoDB" id="5855668at2759"/>
<dbReference type="InterPro" id="IPR045052">
    <property type="entry name" value="Copine"/>
</dbReference>
<evidence type="ECO:0000313" key="3">
    <source>
        <dbReference type="Proteomes" id="UP000274756"/>
    </source>
</evidence>
<name>A0A3P7SS68_DRAME</name>
<dbReference type="InterPro" id="IPR002035">
    <property type="entry name" value="VWF_A"/>
</dbReference>